<name>A0ABP9LP89_9ACTN</name>
<organism evidence="1 2">
    <name type="scientific">Streptomyces similanensis</name>
    <dbReference type="NCBI Taxonomy" id="1274988"/>
    <lineage>
        <taxon>Bacteria</taxon>
        <taxon>Bacillati</taxon>
        <taxon>Actinomycetota</taxon>
        <taxon>Actinomycetes</taxon>
        <taxon>Kitasatosporales</taxon>
        <taxon>Streptomycetaceae</taxon>
        <taxon>Streptomyces</taxon>
    </lineage>
</organism>
<proteinExistence type="predicted"/>
<protein>
    <submittedName>
        <fullName evidence="1">Uncharacterized protein</fullName>
    </submittedName>
</protein>
<keyword evidence="2" id="KW-1185">Reference proteome</keyword>
<dbReference type="EMBL" id="BAABKC010000135">
    <property type="protein sequence ID" value="GAA5080264.1"/>
    <property type="molecule type" value="Genomic_DNA"/>
</dbReference>
<reference evidence="2" key="1">
    <citation type="journal article" date="2019" name="Int. J. Syst. Evol. Microbiol.">
        <title>The Global Catalogue of Microorganisms (GCM) 10K type strain sequencing project: providing services to taxonomists for standard genome sequencing and annotation.</title>
        <authorList>
            <consortium name="The Broad Institute Genomics Platform"/>
            <consortium name="The Broad Institute Genome Sequencing Center for Infectious Disease"/>
            <person name="Wu L."/>
            <person name="Ma J."/>
        </authorList>
    </citation>
    <scope>NUCLEOTIDE SEQUENCE [LARGE SCALE GENOMIC DNA]</scope>
    <source>
        <strain evidence="2">JCM 18410</strain>
    </source>
</reference>
<evidence type="ECO:0000313" key="1">
    <source>
        <dbReference type="EMBL" id="GAA5080264.1"/>
    </source>
</evidence>
<sequence length="69" mass="7316">MVSGPTCASTSLVTAYELLHNSAAATTEQIARTPVLRSSTLLPLPVRTHDAVRFARQGGEHRTASVPES</sequence>
<evidence type="ECO:0000313" key="2">
    <source>
        <dbReference type="Proteomes" id="UP001500124"/>
    </source>
</evidence>
<dbReference type="Proteomes" id="UP001500124">
    <property type="component" value="Unassembled WGS sequence"/>
</dbReference>
<comment type="caution">
    <text evidence="1">The sequence shown here is derived from an EMBL/GenBank/DDBJ whole genome shotgun (WGS) entry which is preliminary data.</text>
</comment>
<accession>A0ABP9LP89</accession>
<gene>
    <name evidence="1" type="ORF">GCM10023336_73400</name>
</gene>